<comment type="caution">
    <text evidence="6">The sequence shown here is derived from an EMBL/GenBank/DDBJ whole genome shotgun (WGS) entry which is preliminary data.</text>
</comment>
<keyword evidence="7" id="KW-1185">Reference proteome</keyword>
<dbReference type="PANTHER" id="PTHR37164:SF1">
    <property type="entry name" value="BACTERIOHEMERYTHRIN"/>
    <property type="match status" value="1"/>
</dbReference>
<reference evidence="7" key="1">
    <citation type="journal article" date="2019" name="Int. J. Syst. Evol. Microbiol.">
        <title>The Global Catalogue of Microorganisms (GCM) 10K type strain sequencing project: providing services to taxonomists for standard genome sequencing and annotation.</title>
        <authorList>
            <consortium name="The Broad Institute Genomics Platform"/>
            <consortium name="The Broad Institute Genome Sequencing Center for Infectious Disease"/>
            <person name="Wu L."/>
            <person name="Ma J."/>
        </authorList>
    </citation>
    <scope>NUCLEOTIDE SEQUENCE [LARGE SCALE GENOMIC DNA]</scope>
    <source>
        <strain evidence="7">KACC 12597</strain>
    </source>
</reference>
<dbReference type="Gene3D" id="1.20.120.50">
    <property type="entry name" value="Hemerythrin-like"/>
    <property type="match status" value="1"/>
</dbReference>
<keyword evidence="3" id="KW-0479">Metal-binding</keyword>
<dbReference type="InterPro" id="IPR035938">
    <property type="entry name" value="Hemerythrin-like_sf"/>
</dbReference>
<protein>
    <submittedName>
        <fullName evidence="6">Bacteriohemerythrin</fullName>
    </submittedName>
</protein>
<dbReference type="PANTHER" id="PTHR37164">
    <property type="entry name" value="BACTERIOHEMERYTHRIN"/>
    <property type="match status" value="1"/>
</dbReference>
<dbReference type="InterPro" id="IPR012827">
    <property type="entry name" value="Hemerythrin_metal-bd"/>
</dbReference>
<evidence type="ECO:0000256" key="2">
    <source>
        <dbReference type="ARBA" id="ARBA00022621"/>
    </source>
</evidence>
<dbReference type="RefSeq" id="WP_386028030.1">
    <property type="nucleotide sequence ID" value="NZ_JBHUHX010000047.1"/>
</dbReference>
<keyword evidence="2" id="KW-0813">Transport</keyword>
<dbReference type="CDD" id="cd12107">
    <property type="entry name" value="Hemerythrin"/>
    <property type="match status" value="1"/>
</dbReference>
<name>A0ABW4YCB7_9GAMM</name>
<gene>
    <name evidence="6" type="ORF">ACFSJC_15620</name>
</gene>
<dbReference type="NCBIfam" id="TIGR02481">
    <property type="entry name" value="hemeryth_dom"/>
    <property type="match status" value="1"/>
</dbReference>
<dbReference type="Proteomes" id="UP001597337">
    <property type="component" value="Unassembled WGS sequence"/>
</dbReference>
<evidence type="ECO:0000256" key="1">
    <source>
        <dbReference type="ARBA" id="ARBA00010587"/>
    </source>
</evidence>
<dbReference type="SUPFAM" id="SSF47188">
    <property type="entry name" value="Hemerythrin-like"/>
    <property type="match status" value="1"/>
</dbReference>
<proteinExistence type="inferred from homology"/>
<evidence type="ECO:0000313" key="6">
    <source>
        <dbReference type="EMBL" id="MFD2113278.1"/>
    </source>
</evidence>
<keyword evidence="4" id="KW-0408">Iron</keyword>
<dbReference type="EMBL" id="JBHUHX010000047">
    <property type="protein sequence ID" value="MFD2113278.1"/>
    <property type="molecule type" value="Genomic_DNA"/>
</dbReference>
<evidence type="ECO:0000256" key="4">
    <source>
        <dbReference type="ARBA" id="ARBA00023004"/>
    </source>
</evidence>
<dbReference type="InterPro" id="IPR012312">
    <property type="entry name" value="Hemerythrin-like"/>
</dbReference>
<evidence type="ECO:0000259" key="5">
    <source>
        <dbReference type="Pfam" id="PF01814"/>
    </source>
</evidence>
<evidence type="ECO:0000313" key="7">
    <source>
        <dbReference type="Proteomes" id="UP001597337"/>
    </source>
</evidence>
<sequence>MIDIEWDNKFSVGHERIDHEHQVFLDLIKNVSLCDDENMPRERVFRLLTEIGKYADFHFYSEENIMLDADYPDYEAHKCEHSMLLCKLYDYIHRYRVEDIDLGSMVEFLFEWFALHTTGSDKRLVNYIQR</sequence>
<dbReference type="NCBIfam" id="NF033749">
    <property type="entry name" value="bact_hemeryth"/>
    <property type="match status" value="1"/>
</dbReference>
<organism evidence="6 7">
    <name type="scientific">Thiorhodococcus fuscus</name>
    <dbReference type="NCBI Taxonomy" id="527200"/>
    <lineage>
        <taxon>Bacteria</taxon>
        <taxon>Pseudomonadati</taxon>
        <taxon>Pseudomonadota</taxon>
        <taxon>Gammaproteobacteria</taxon>
        <taxon>Chromatiales</taxon>
        <taxon>Chromatiaceae</taxon>
        <taxon>Thiorhodococcus</taxon>
    </lineage>
</organism>
<comment type="similarity">
    <text evidence="1">Belongs to the hemerythrin family.</text>
</comment>
<keyword evidence="2" id="KW-0561">Oxygen transport</keyword>
<dbReference type="InterPro" id="IPR016131">
    <property type="entry name" value="Haemerythrin_Fe_BS"/>
</dbReference>
<feature type="domain" description="Hemerythrin-like" evidence="5">
    <location>
        <begin position="14"/>
        <end position="125"/>
    </location>
</feature>
<accession>A0ABW4YCB7</accession>
<evidence type="ECO:0000256" key="3">
    <source>
        <dbReference type="ARBA" id="ARBA00022723"/>
    </source>
</evidence>
<dbReference type="Pfam" id="PF01814">
    <property type="entry name" value="Hemerythrin"/>
    <property type="match status" value="1"/>
</dbReference>
<dbReference type="InterPro" id="IPR050669">
    <property type="entry name" value="Hemerythrin"/>
</dbReference>
<dbReference type="PROSITE" id="PS00550">
    <property type="entry name" value="HEMERYTHRINS"/>
    <property type="match status" value="1"/>
</dbReference>